<feature type="transmembrane region" description="Helical" evidence="7">
    <location>
        <begin position="157"/>
        <end position="175"/>
    </location>
</feature>
<dbReference type="RefSeq" id="WP_377825025.1">
    <property type="nucleotide sequence ID" value="NZ_JBHSWJ010000002.1"/>
</dbReference>
<dbReference type="EMBL" id="JBHSWJ010000002">
    <property type="protein sequence ID" value="MFC6715723.1"/>
    <property type="molecule type" value="Genomic_DNA"/>
</dbReference>
<dbReference type="PANTHER" id="PTHR43731">
    <property type="entry name" value="RHOMBOID PROTEASE"/>
    <property type="match status" value="1"/>
</dbReference>
<keyword evidence="4 9" id="KW-0378">Hydrolase</keyword>
<dbReference type="PANTHER" id="PTHR43731:SF14">
    <property type="entry name" value="PRESENILIN-ASSOCIATED RHOMBOID-LIKE PROTEIN, MITOCHONDRIAL"/>
    <property type="match status" value="1"/>
</dbReference>
<evidence type="ECO:0000313" key="10">
    <source>
        <dbReference type="Proteomes" id="UP001596356"/>
    </source>
</evidence>
<keyword evidence="10" id="KW-1185">Reference proteome</keyword>
<evidence type="ECO:0000259" key="8">
    <source>
        <dbReference type="Pfam" id="PF01694"/>
    </source>
</evidence>
<sequence>MTEPPSGNAPALPTCPRHPDRVALVSCQRCGRPTCPECQRPAAVGIQCVDCVNEGAKSVRTAGGIFGGTVTRGKPVVTYTLIGICAVVWLIQKAVPSFTADIWFAPVQAGSEPWRMITSAFAHSPDSIFHILFNMYALWICGQYLEPLLGRVRFAALYLISAFGGSVGYMLLASTPTNVQDALRSGWFTPTVGASGAVFGLFVALVVLNRHLGRDYSQIVVLIAINAVIGFVVSGIAWQAHLGGAITGGVCAAIYTALKKHPSWQWAALAAVVVVLVALAVWRYQTADVPALILRAYGF</sequence>
<evidence type="ECO:0000256" key="7">
    <source>
        <dbReference type="SAM" id="Phobius"/>
    </source>
</evidence>
<dbReference type="SMART" id="SM01160">
    <property type="entry name" value="DUF1751"/>
    <property type="match status" value="1"/>
</dbReference>
<keyword evidence="5 7" id="KW-1133">Transmembrane helix</keyword>
<evidence type="ECO:0000313" key="9">
    <source>
        <dbReference type="EMBL" id="MFC6715723.1"/>
    </source>
</evidence>
<comment type="caution">
    <text evidence="9">The sequence shown here is derived from an EMBL/GenBank/DDBJ whole genome shotgun (WGS) entry which is preliminary data.</text>
</comment>
<dbReference type="InterPro" id="IPR050925">
    <property type="entry name" value="Rhomboid_protease_S54"/>
</dbReference>
<dbReference type="InterPro" id="IPR022764">
    <property type="entry name" value="Peptidase_S54_rhomboid_dom"/>
</dbReference>
<dbReference type="Gene3D" id="1.20.1540.10">
    <property type="entry name" value="Rhomboid-like"/>
    <property type="match status" value="1"/>
</dbReference>
<comment type="subcellular location">
    <subcellularLocation>
        <location evidence="1">Membrane</location>
        <topology evidence="1">Multi-pass membrane protein</topology>
    </subcellularLocation>
</comment>
<keyword evidence="3 7" id="KW-0812">Transmembrane</keyword>
<evidence type="ECO:0000256" key="1">
    <source>
        <dbReference type="ARBA" id="ARBA00004141"/>
    </source>
</evidence>
<evidence type="ECO:0000256" key="6">
    <source>
        <dbReference type="ARBA" id="ARBA00023136"/>
    </source>
</evidence>
<dbReference type="CDD" id="cd19756">
    <property type="entry name" value="Bbox2"/>
    <property type="match status" value="1"/>
</dbReference>
<reference evidence="10" key="1">
    <citation type="journal article" date="2019" name="Int. J. Syst. Evol. Microbiol.">
        <title>The Global Catalogue of Microorganisms (GCM) 10K type strain sequencing project: providing services to taxonomists for standard genome sequencing and annotation.</title>
        <authorList>
            <consortium name="The Broad Institute Genomics Platform"/>
            <consortium name="The Broad Institute Genome Sequencing Center for Infectious Disease"/>
            <person name="Wu L."/>
            <person name="Ma J."/>
        </authorList>
    </citation>
    <scope>NUCLEOTIDE SEQUENCE [LARGE SCALE GENOMIC DNA]</scope>
    <source>
        <strain evidence="10">NBRC 106593</strain>
    </source>
</reference>
<feature type="domain" description="Peptidase S54 rhomboid" evidence="8">
    <location>
        <begin position="112"/>
        <end position="255"/>
    </location>
</feature>
<evidence type="ECO:0000256" key="4">
    <source>
        <dbReference type="ARBA" id="ARBA00022801"/>
    </source>
</evidence>
<dbReference type="GO" id="GO:0006508">
    <property type="term" value="P:proteolysis"/>
    <property type="evidence" value="ECO:0007669"/>
    <property type="project" value="UniProtKB-KW"/>
</dbReference>
<feature type="transmembrane region" description="Helical" evidence="7">
    <location>
        <begin position="128"/>
        <end position="145"/>
    </location>
</feature>
<feature type="transmembrane region" description="Helical" evidence="7">
    <location>
        <begin position="219"/>
        <end position="238"/>
    </location>
</feature>
<dbReference type="Pfam" id="PF01694">
    <property type="entry name" value="Rhomboid"/>
    <property type="match status" value="1"/>
</dbReference>
<feature type="transmembrane region" description="Helical" evidence="7">
    <location>
        <begin position="187"/>
        <end position="207"/>
    </location>
</feature>
<dbReference type="Proteomes" id="UP001596356">
    <property type="component" value="Unassembled WGS sequence"/>
</dbReference>
<name>A0ABW2AXH6_9MICO</name>
<accession>A0ABW2AXH6</accession>
<feature type="transmembrane region" description="Helical" evidence="7">
    <location>
        <begin position="76"/>
        <end position="95"/>
    </location>
</feature>
<feature type="transmembrane region" description="Helical" evidence="7">
    <location>
        <begin position="264"/>
        <end position="282"/>
    </location>
</feature>
<comment type="similarity">
    <text evidence="2">Belongs to the peptidase S54 family.</text>
</comment>
<organism evidence="9 10">
    <name type="scientific">Branchiibius cervicis</name>
    <dbReference type="NCBI Taxonomy" id="908252"/>
    <lineage>
        <taxon>Bacteria</taxon>
        <taxon>Bacillati</taxon>
        <taxon>Actinomycetota</taxon>
        <taxon>Actinomycetes</taxon>
        <taxon>Micrococcales</taxon>
        <taxon>Dermacoccaceae</taxon>
        <taxon>Branchiibius</taxon>
    </lineage>
</organism>
<dbReference type="SUPFAM" id="SSF144091">
    <property type="entry name" value="Rhomboid-like"/>
    <property type="match status" value="1"/>
</dbReference>
<evidence type="ECO:0000256" key="2">
    <source>
        <dbReference type="ARBA" id="ARBA00009045"/>
    </source>
</evidence>
<dbReference type="EC" id="3.4.21.105" evidence="9"/>
<dbReference type="InterPro" id="IPR035952">
    <property type="entry name" value="Rhomboid-like_sf"/>
</dbReference>
<proteinExistence type="inferred from homology"/>
<gene>
    <name evidence="9" type="ORF">ACFQBT_18590</name>
</gene>
<keyword evidence="9" id="KW-0645">Protease</keyword>
<evidence type="ECO:0000256" key="5">
    <source>
        <dbReference type="ARBA" id="ARBA00022989"/>
    </source>
</evidence>
<protein>
    <submittedName>
        <fullName evidence="9">Rhomboid family intramembrane serine protease</fullName>
        <ecNumber evidence="9">3.4.21.105</ecNumber>
    </submittedName>
</protein>
<dbReference type="GO" id="GO:0008233">
    <property type="term" value="F:peptidase activity"/>
    <property type="evidence" value="ECO:0007669"/>
    <property type="project" value="UniProtKB-KW"/>
</dbReference>
<dbReference type="SUPFAM" id="SSF57845">
    <property type="entry name" value="B-box zinc-binding domain"/>
    <property type="match status" value="1"/>
</dbReference>
<keyword evidence="6 7" id="KW-0472">Membrane</keyword>
<evidence type="ECO:0000256" key="3">
    <source>
        <dbReference type="ARBA" id="ARBA00022692"/>
    </source>
</evidence>